<dbReference type="Proteomes" id="UP001175228">
    <property type="component" value="Unassembled WGS sequence"/>
</dbReference>
<dbReference type="EMBL" id="JAUEPU010000106">
    <property type="protein sequence ID" value="KAK0477736.1"/>
    <property type="molecule type" value="Genomic_DNA"/>
</dbReference>
<protein>
    <submittedName>
        <fullName evidence="2">Uncharacterized protein</fullName>
    </submittedName>
</protein>
<evidence type="ECO:0000256" key="1">
    <source>
        <dbReference type="SAM" id="Phobius"/>
    </source>
</evidence>
<dbReference type="AlphaFoldDB" id="A0AA39P542"/>
<comment type="caution">
    <text evidence="2">The sequence shown here is derived from an EMBL/GenBank/DDBJ whole genome shotgun (WGS) entry which is preliminary data.</text>
</comment>
<keyword evidence="3" id="KW-1185">Reference proteome</keyword>
<keyword evidence="1" id="KW-0472">Membrane</keyword>
<evidence type="ECO:0000313" key="3">
    <source>
        <dbReference type="Proteomes" id="UP001175228"/>
    </source>
</evidence>
<keyword evidence="1" id="KW-1133">Transmembrane helix</keyword>
<gene>
    <name evidence="2" type="ORF">EDD18DRAFT_1365239</name>
</gene>
<evidence type="ECO:0000313" key="2">
    <source>
        <dbReference type="EMBL" id="KAK0477736.1"/>
    </source>
</evidence>
<feature type="transmembrane region" description="Helical" evidence="1">
    <location>
        <begin position="29"/>
        <end position="52"/>
    </location>
</feature>
<proteinExistence type="predicted"/>
<keyword evidence="1" id="KW-0812">Transmembrane</keyword>
<reference evidence="2" key="1">
    <citation type="submission" date="2023-06" db="EMBL/GenBank/DDBJ databases">
        <authorList>
            <consortium name="Lawrence Berkeley National Laboratory"/>
            <person name="Ahrendt S."/>
            <person name="Sahu N."/>
            <person name="Indic B."/>
            <person name="Wong-Bajracharya J."/>
            <person name="Merenyi Z."/>
            <person name="Ke H.-M."/>
            <person name="Monk M."/>
            <person name="Kocsube S."/>
            <person name="Drula E."/>
            <person name="Lipzen A."/>
            <person name="Balint B."/>
            <person name="Henrissat B."/>
            <person name="Andreopoulos B."/>
            <person name="Martin F.M."/>
            <person name="Harder C.B."/>
            <person name="Rigling D."/>
            <person name="Ford K.L."/>
            <person name="Foster G.D."/>
            <person name="Pangilinan J."/>
            <person name="Papanicolaou A."/>
            <person name="Barry K."/>
            <person name="LaButti K."/>
            <person name="Viragh M."/>
            <person name="Koriabine M."/>
            <person name="Yan M."/>
            <person name="Riley R."/>
            <person name="Champramary S."/>
            <person name="Plett K.L."/>
            <person name="Tsai I.J."/>
            <person name="Slot J."/>
            <person name="Sipos G."/>
            <person name="Plett J."/>
            <person name="Nagy L.G."/>
            <person name="Grigoriev I.V."/>
        </authorList>
    </citation>
    <scope>NUCLEOTIDE SEQUENCE</scope>
    <source>
        <strain evidence="2">HWK02</strain>
    </source>
</reference>
<name>A0AA39P542_9AGAR</name>
<accession>A0AA39P542</accession>
<sequence length="151" mass="16684">MSWGQLDELKVEVHGVRGMLITPPTSTCVLLLSVLMILSQPFLFLIHLLFVLPPTPTLMENTFGCTTKASLPNLMTLQGLPHLAILLALSQPLINVSITISTPTYAEFHPTATLESLPPPVFHLCFMFKSVSKHTEEKTLCSTFIVCHTIK</sequence>
<organism evidence="2 3">
    <name type="scientific">Armillaria luteobubalina</name>
    <dbReference type="NCBI Taxonomy" id="153913"/>
    <lineage>
        <taxon>Eukaryota</taxon>
        <taxon>Fungi</taxon>
        <taxon>Dikarya</taxon>
        <taxon>Basidiomycota</taxon>
        <taxon>Agaricomycotina</taxon>
        <taxon>Agaricomycetes</taxon>
        <taxon>Agaricomycetidae</taxon>
        <taxon>Agaricales</taxon>
        <taxon>Marasmiineae</taxon>
        <taxon>Physalacriaceae</taxon>
        <taxon>Armillaria</taxon>
    </lineage>
</organism>